<dbReference type="EMBL" id="JAGMVJ010000004">
    <property type="protein sequence ID" value="KAH7091529.1"/>
    <property type="molecule type" value="Genomic_DNA"/>
</dbReference>
<protein>
    <submittedName>
        <fullName evidence="2">Heterokaryon incompatibility protein-domain-containing protein</fullName>
    </submittedName>
</protein>
<accession>A0A8K0RC89</accession>
<feature type="domain" description="Heterokaryon incompatibility" evidence="1">
    <location>
        <begin position="72"/>
        <end position="203"/>
    </location>
</feature>
<comment type="caution">
    <text evidence="2">The sequence shown here is derived from an EMBL/GenBank/DDBJ whole genome shotgun (WGS) entry which is preliminary data.</text>
</comment>
<dbReference type="PANTHER" id="PTHR24148">
    <property type="entry name" value="ANKYRIN REPEAT DOMAIN-CONTAINING PROTEIN 39 HOMOLOG-RELATED"/>
    <property type="match status" value="1"/>
</dbReference>
<evidence type="ECO:0000313" key="3">
    <source>
        <dbReference type="Proteomes" id="UP000813461"/>
    </source>
</evidence>
<dbReference type="InterPro" id="IPR010730">
    <property type="entry name" value="HET"/>
</dbReference>
<keyword evidence="3" id="KW-1185">Reference proteome</keyword>
<evidence type="ECO:0000313" key="2">
    <source>
        <dbReference type="EMBL" id="KAH7091529.1"/>
    </source>
</evidence>
<dbReference type="PANTHER" id="PTHR24148:SF73">
    <property type="entry name" value="HET DOMAIN PROTEIN (AFU_ORTHOLOGUE AFUA_8G01020)"/>
    <property type="match status" value="1"/>
</dbReference>
<dbReference type="AlphaFoldDB" id="A0A8K0RC89"/>
<evidence type="ECO:0000259" key="1">
    <source>
        <dbReference type="Pfam" id="PF06985"/>
    </source>
</evidence>
<dbReference type="Pfam" id="PF06985">
    <property type="entry name" value="HET"/>
    <property type="match status" value="1"/>
</dbReference>
<proteinExistence type="predicted"/>
<organism evidence="2 3">
    <name type="scientific">Paraphoma chrysanthemicola</name>
    <dbReference type="NCBI Taxonomy" id="798071"/>
    <lineage>
        <taxon>Eukaryota</taxon>
        <taxon>Fungi</taxon>
        <taxon>Dikarya</taxon>
        <taxon>Ascomycota</taxon>
        <taxon>Pezizomycotina</taxon>
        <taxon>Dothideomycetes</taxon>
        <taxon>Pleosporomycetidae</taxon>
        <taxon>Pleosporales</taxon>
        <taxon>Pleosporineae</taxon>
        <taxon>Phaeosphaeriaceae</taxon>
        <taxon>Paraphoma</taxon>
    </lineage>
</organism>
<dbReference type="OrthoDB" id="2157530at2759"/>
<dbReference type="InterPro" id="IPR052895">
    <property type="entry name" value="HetReg/Transcr_Mod"/>
</dbReference>
<name>A0A8K0RC89_9PLEO</name>
<reference evidence="2" key="1">
    <citation type="journal article" date="2021" name="Nat. Commun.">
        <title>Genetic determinants of endophytism in the Arabidopsis root mycobiome.</title>
        <authorList>
            <person name="Mesny F."/>
            <person name="Miyauchi S."/>
            <person name="Thiergart T."/>
            <person name="Pickel B."/>
            <person name="Atanasova L."/>
            <person name="Karlsson M."/>
            <person name="Huettel B."/>
            <person name="Barry K.W."/>
            <person name="Haridas S."/>
            <person name="Chen C."/>
            <person name="Bauer D."/>
            <person name="Andreopoulos W."/>
            <person name="Pangilinan J."/>
            <person name="LaButti K."/>
            <person name="Riley R."/>
            <person name="Lipzen A."/>
            <person name="Clum A."/>
            <person name="Drula E."/>
            <person name="Henrissat B."/>
            <person name="Kohler A."/>
            <person name="Grigoriev I.V."/>
            <person name="Martin F.M."/>
            <person name="Hacquard S."/>
        </authorList>
    </citation>
    <scope>NUCLEOTIDE SEQUENCE</scope>
    <source>
        <strain evidence="2">MPI-SDFR-AT-0120</strain>
    </source>
</reference>
<dbReference type="Proteomes" id="UP000813461">
    <property type="component" value="Unassembled WGS sequence"/>
</dbReference>
<sequence length="352" mass="40172">MSSESPALGGQRHASAACSIGHPDSQGHLFTHGNLLLESAQQIRLIRLYPGSVEDALSCEVFTVDLSNHLTYDAVSYTWATEDGDDSRSHLINCNGKSLSITENCDAVLRMLRLRSMPRPLWVDSICIDQNNVQERNHQVGLMDRIYRMASMVHICISDSKHDYSEAFRWLKYMRGDKKHTAFVQMKQLFCRRYFTRVWVTQEVVLAEAVVLHVNEDSILLAPEILRRLMPSCWTYQIDVPVQLQWVSASRHLDSLVRCLRLSINANSSDARDKVFGIMSLVRPELRSLVPVDYTLSWSQVFESATAACIYECQELSVLSYAKPLTARRFRTDSIFGLEQFRRFSGKPGIME</sequence>
<gene>
    <name evidence="2" type="ORF">FB567DRAFT_436915</name>
</gene>